<dbReference type="RefSeq" id="WP_091826668.1">
    <property type="nucleotide sequence ID" value="NZ_FNRJ01000008.1"/>
</dbReference>
<evidence type="ECO:0000313" key="1">
    <source>
        <dbReference type="EMBL" id="SEA84301.1"/>
    </source>
</evidence>
<dbReference type="PIRSF" id="PIRSF004982">
    <property type="entry name" value="SlP"/>
    <property type="match status" value="1"/>
</dbReference>
<reference evidence="2" key="1">
    <citation type="submission" date="2016-10" db="EMBL/GenBank/DDBJ databases">
        <authorList>
            <person name="Varghese N."/>
            <person name="Submissions S."/>
        </authorList>
    </citation>
    <scope>NUCLEOTIDE SEQUENCE [LARGE SCALE GENOMIC DNA]</scope>
    <source>
        <strain evidence="2">DSM 11526</strain>
    </source>
</reference>
<dbReference type="Proteomes" id="UP000242469">
    <property type="component" value="Unassembled WGS sequence"/>
</dbReference>
<dbReference type="OrthoDB" id="5295757at2"/>
<dbReference type="STRING" id="1122198.SAMN02745729_10890"/>
<dbReference type="AlphaFoldDB" id="A0A1H4EGV0"/>
<sequence length="170" mass="18548">MNRLMLVFIVLFINGCATVPSDLRSGPDQALLPFSEASTVITHGQAARWGGEIAHVSNLQQGSQLEVVQFSLNASGRPLKTDKSGGRFRILVPGFIDPAIYAPGRLVTALGTFTGIKQGKVGEQEYAFPTLESEQIHLWPEIKDPPVHCDCDPFFSSPFMMRPIIVVPAK</sequence>
<keyword evidence="1" id="KW-0449">Lipoprotein</keyword>
<dbReference type="InterPro" id="IPR004658">
    <property type="entry name" value="OMP_Slp"/>
</dbReference>
<accession>A0A1H4EGV0</accession>
<evidence type="ECO:0000313" key="2">
    <source>
        <dbReference type="Proteomes" id="UP000242469"/>
    </source>
</evidence>
<protein>
    <submittedName>
        <fullName evidence="1">Outer membrane lipoprotein</fullName>
    </submittedName>
</protein>
<dbReference type="Pfam" id="PF03843">
    <property type="entry name" value="Slp"/>
    <property type="match status" value="1"/>
</dbReference>
<dbReference type="EMBL" id="FNRJ01000008">
    <property type="protein sequence ID" value="SEA84301.1"/>
    <property type="molecule type" value="Genomic_DNA"/>
</dbReference>
<dbReference type="PANTHER" id="PTHR37530">
    <property type="entry name" value="OUTER MEMBRANE PROTEIN SLP"/>
    <property type="match status" value="1"/>
</dbReference>
<keyword evidence="2" id="KW-1185">Reference proteome</keyword>
<dbReference type="PANTHER" id="PTHR37530:SF1">
    <property type="entry name" value="OUTER MEMBRANE PROTEIN SLP"/>
    <property type="match status" value="1"/>
</dbReference>
<dbReference type="GO" id="GO:0019867">
    <property type="term" value="C:outer membrane"/>
    <property type="evidence" value="ECO:0007669"/>
    <property type="project" value="InterPro"/>
</dbReference>
<proteinExistence type="predicted"/>
<name>A0A1H4EGV0_9GAMM</name>
<organism evidence="1 2">
    <name type="scientific">Marinobacterium iners DSM 11526</name>
    <dbReference type="NCBI Taxonomy" id="1122198"/>
    <lineage>
        <taxon>Bacteria</taxon>
        <taxon>Pseudomonadati</taxon>
        <taxon>Pseudomonadota</taxon>
        <taxon>Gammaproteobacteria</taxon>
        <taxon>Oceanospirillales</taxon>
        <taxon>Oceanospirillaceae</taxon>
        <taxon>Marinobacterium</taxon>
    </lineage>
</organism>
<gene>
    <name evidence="1" type="ORF">SAMN02745729_10890</name>
</gene>